<evidence type="ECO:0000256" key="1">
    <source>
        <dbReference type="SAM" id="MobiDB-lite"/>
    </source>
</evidence>
<comment type="caution">
    <text evidence="2">The sequence shown here is derived from an EMBL/GenBank/DDBJ whole genome shotgun (WGS) entry which is preliminary data.</text>
</comment>
<name>A0AAV7WMD7_PLEWA</name>
<dbReference type="EMBL" id="JANPWB010000001">
    <property type="protein sequence ID" value="KAJ1214017.1"/>
    <property type="molecule type" value="Genomic_DNA"/>
</dbReference>
<sequence length="131" mass="14728">MLLGVTVQRNSNELRAKKQPARSTMEESRKEEQKKMGKNDKQTKNGKGVERGNRNAGSRSGAARRHLSSKGRCSEGDKEVYCTTPKKRPLPGQQEPNCQTESGTLREYISQQCTQCQEHKVASTRARHDIV</sequence>
<accession>A0AAV7WMD7</accession>
<keyword evidence="3" id="KW-1185">Reference proteome</keyword>
<feature type="compositionally biased region" description="Basic and acidic residues" evidence="1">
    <location>
        <begin position="24"/>
        <end position="53"/>
    </location>
</feature>
<protein>
    <submittedName>
        <fullName evidence="2">Uncharacterized protein</fullName>
    </submittedName>
</protein>
<dbReference type="Proteomes" id="UP001066276">
    <property type="component" value="Chromosome 1_1"/>
</dbReference>
<feature type="region of interest" description="Disordered" evidence="1">
    <location>
        <begin position="1"/>
        <end position="101"/>
    </location>
</feature>
<evidence type="ECO:0000313" key="3">
    <source>
        <dbReference type="Proteomes" id="UP001066276"/>
    </source>
</evidence>
<organism evidence="2 3">
    <name type="scientific">Pleurodeles waltl</name>
    <name type="common">Iberian ribbed newt</name>
    <dbReference type="NCBI Taxonomy" id="8319"/>
    <lineage>
        <taxon>Eukaryota</taxon>
        <taxon>Metazoa</taxon>
        <taxon>Chordata</taxon>
        <taxon>Craniata</taxon>
        <taxon>Vertebrata</taxon>
        <taxon>Euteleostomi</taxon>
        <taxon>Amphibia</taxon>
        <taxon>Batrachia</taxon>
        <taxon>Caudata</taxon>
        <taxon>Salamandroidea</taxon>
        <taxon>Salamandridae</taxon>
        <taxon>Pleurodelinae</taxon>
        <taxon>Pleurodeles</taxon>
    </lineage>
</organism>
<reference evidence="2" key="1">
    <citation type="journal article" date="2022" name="bioRxiv">
        <title>Sequencing and chromosome-scale assembly of the giantPleurodeles waltlgenome.</title>
        <authorList>
            <person name="Brown T."/>
            <person name="Elewa A."/>
            <person name="Iarovenko S."/>
            <person name="Subramanian E."/>
            <person name="Araus A.J."/>
            <person name="Petzold A."/>
            <person name="Susuki M."/>
            <person name="Suzuki K.-i.T."/>
            <person name="Hayashi T."/>
            <person name="Toyoda A."/>
            <person name="Oliveira C."/>
            <person name="Osipova E."/>
            <person name="Leigh N.D."/>
            <person name="Simon A."/>
            <person name="Yun M.H."/>
        </authorList>
    </citation>
    <scope>NUCLEOTIDE SEQUENCE</scope>
    <source>
        <strain evidence="2">20211129_DDA</strain>
        <tissue evidence="2">Liver</tissue>
    </source>
</reference>
<gene>
    <name evidence="2" type="ORF">NDU88_001645</name>
</gene>
<evidence type="ECO:0000313" key="2">
    <source>
        <dbReference type="EMBL" id="KAJ1214017.1"/>
    </source>
</evidence>
<proteinExistence type="predicted"/>
<dbReference type="AlphaFoldDB" id="A0AAV7WMD7"/>